<dbReference type="EMBL" id="CP014503">
    <property type="protein sequence ID" value="ANB16008.1"/>
    <property type="molecule type" value="Genomic_DNA"/>
</dbReference>
<dbReference type="RefSeq" id="XP_018738485.1">
    <property type="nucleotide sequence ID" value="XM_018880690.1"/>
</dbReference>
<dbReference type="EC" id="3.4.22.-" evidence="11"/>
<comment type="similarity">
    <text evidence="2 11">Belongs to the peptidase C54 family.</text>
</comment>
<evidence type="ECO:0000256" key="2">
    <source>
        <dbReference type="ARBA" id="ARBA00010958"/>
    </source>
</evidence>
<dbReference type="GO" id="GO:0035973">
    <property type="term" value="P:aggrephagy"/>
    <property type="evidence" value="ECO:0007669"/>
    <property type="project" value="TreeGrafter"/>
</dbReference>
<dbReference type="InterPro" id="IPR005078">
    <property type="entry name" value="Peptidase_C54"/>
</dbReference>
<keyword evidence="9" id="KW-0072">Autophagy</keyword>
<feature type="domain" description="Peptidase C54 catalytic" evidence="13">
    <location>
        <begin position="145"/>
        <end position="279"/>
    </location>
</feature>
<evidence type="ECO:0000256" key="7">
    <source>
        <dbReference type="ARBA" id="ARBA00022807"/>
    </source>
</evidence>
<keyword evidence="4 11" id="KW-0963">Cytoplasm</keyword>
<dbReference type="GO" id="GO:0005634">
    <property type="term" value="C:nucleus"/>
    <property type="evidence" value="ECO:0007669"/>
    <property type="project" value="UniProtKB-SubCell"/>
</dbReference>
<dbReference type="PANTHER" id="PTHR22624">
    <property type="entry name" value="CYSTEINE PROTEASE ATG4"/>
    <property type="match status" value="1"/>
</dbReference>
<comment type="catalytic activity">
    <reaction evidence="10">
        <text>[protein]-C-terminal L-amino acid-glycyl-phosphatidylethanolamide + H2O = [protein]-C-terminal L-amino acid-glycine + a 1,2-diacyl-sn-glycero-3-phosphoethanolamine</text>
        <dbReference type="Rhea" id="RHEA:67548"/>
        <dbReference type="Rhea" id="RHEA-COMP:17323"/>
        <dbReference type="Rhea" id="RHEA-COMP:17324"/>
        <dbReference type="ChEBI" id="CHEBI:15377"/>
        <dbReference type="ChEBI" id="CHEBI:64612"/>
        <dbReference type="ChEBI" id="CHEBI:172940"/>
        <dbReference type="ChEBI" id="CHEBI:172941"/>
    </reaction>
    <physiologicalReaction direction="left-to-right" evidence="10">
        <dbReference type="Rhea" id="RHEA:67549"/>
    </physiologicalReaction>
</comment>
<name>A0A170QZD8_9ASCO</name>
<evidence type="ECO:0000256" key="3">
    <source>
        <dbReference type="ARBA" id="ARBA00022448"/>
    </source>
</evidence>
<evidence type="ECO:0000313" key="15">
    <source>
        <dbReference type="Proteomes" id="UP000189580"/>
    </source>
</evidence>
<dbReference type="GO" id="GO:0019786">
    <property type="term" value="F:protein-phosphatidylethanolamide deconjugating activity"/>
    <property type="evidence" value="ECO:0007669"/>
    <property type="project" value="InterPro"/>
</dbReference>
<protein>
    <recommendedName>
        <fullName evidence="11">Cysteine protease</fullName>
        <ecNumber evidence="11">3.4.22.-</ecNumber>
    </recommendedName>
</protein>
<proteinExistence type="inferred from homology"/>
<evidence type="ECO:0000256" key="4">
    <source>
        <dbReference type="ARBA" id="ARBA00022490"/>
    </source>
</evidence>
<accession>A0A170QZD8</accession>
<reference evidence="14 15" key="1">
    <citation type="submission" date="2016-02" db="EMBL/GenBank/DDBJ databases">
        <title>Complete genome sequence and transcriptome regulation of the pentose utilising yeast Sugiyamaella lignohabitans.</title>
        <authorList>
            <person name="Bellasio M."/>
            <person name="Peymann A."/>
            <person name="Valli M."/>
            <person name="Sipitzky M."/>
            <person name="Graf A."/>
            <person name="Sauer M."/>
            <person name="Marx H."/>
            <person name="Mattanovich D."/>
        </authorList>
    </citation>
    <scope>NUCLEOTIDE SEQUENCE [LARGE SCALE GENOMIC DNA]</scope>
    <source>
        <strain evidence="14 15">CBS 10342</strain>
    </source>
</reference>
<evidence type="ECO:0000256" key="1">
    <source>
        <dbReference type="ARBA" id="ARBA00004329"/>
    </source>
</evidence>
<keyword evidence="15" id="KW-1185">Reference proteome</keyword>
<dbReference type="GO" id="GO:0015031">
    <property type="term" value="P:protein transport"/>
    <property type="evidence" value="ECO:0007669"/>
    <property type="project" value="UniProtKB-KW"/>
</dbReference>
<keyword evidence="5 11" id="KW-0645">Protease</keyword>
<organism evidence="14 15">
    <name type="scientific">Sugiyamaella lignohabitans</name>
    <dbReference type="NCBI Taxonomy" id="796027"/>
    <lineage>
        <taxon>Eukaryota</taxon>
        <taxon>Fungi</taxon>
        <taxon>Dikarya</taxon>
        <taxon>Ascomycota</taxon>
        <taxon>Saccharomycotina</taxon>
        <taxon>Dipodascomycetes</taxon>
        <taxon>Dipodascales</taxon>
        <taxon>Trichomonascaceae</taxon>
        <taxon>Sugiyamaella</taxon>
    </lineage>
</organism>
<dbReference type="SUPFAM" id="SSF54001">
    <property type="entry name" value="Cysteine proteinases"/>
    <property type="match status" value="1"/>
</dbReference>
<dbReference type="KEGG" id="slb:AWJ20_3658"/>
<evidence type="ECO:0000256" key="5">
    <source>
        <dbReference type="ARBA" id="ARBA00022670"/>
    </source>
</evidence>
<sequence length="279" mass="30059">MSHNSGVRRVFEYLWDTEPTNSDLVNEIVCLGVSYEPSRKSSDDLTETINISEDGLREEGVADLEHGLAVKPTETGTSHNQHTSLEEKDKQTKGLSFPSMLRAVTMAGATFSNSGATGATAAESQLSSAPINSATVSAPSAEWPPEFLADVGSKLWLTYRTGFPLIPKSKDGPSAVRLTGILRGGGIDINGFTSDVGWGCMIRTGQSLLANALALLELGREWRVSPDQPDHLELQIAQLFRDDPQAPFSIHNFVRHGEDFCGKKPGEWFGPSAAASSIK</sequence>
<keyword evidence="3" id="KW-0813">Transport</keyword>
<dbReference type="Proteomes" id="UP000189580">
    <property type="component" value="Chromosome b"/>
</dbReference>
<comment type="function">
    <text evidence="11">Required for selective autophagic degradation of the nucleus (nucleophagy) as well as for mitophagy which contributes to regulate mitochondrial quantity and quality by eliminating the mitochondria to a basal level to fulfill cellular energy requirements and preventing excess ROS production.</text>
</comment>
<evidence type="ECO:0000256" key="9">
    <source>
        <dbReference type="ARBA" id="ARBA00023006"/>
    </source>
</evidence>
<gene>
    <name evidence="14" type="primary">ATG4</name>
    <name evidence="14" type="ORF">AWJ20_3658</name>
</gene>
<evidence type="ECO:0000259" key="13">
    <source>
        <dbReference type="Pfam" id="PF03416"/>
    </source>
</evidence>
<evidence type="ECO:0000256" key="10">
    <source>
        <dbReference type="ARBA" id="ARBA00029362"/>
    </source>
</evidence>
<keyword evidence="7" id="KW-0788">Thiol protease</keyword>
<evidence type="ECO:0000256" key="8">
    <source>
        <dbReference type="ARBA" id="ARBA00022927"/>
    </source>
</evidence>
<keyword evidence="6 11" id="KW-0378">Hydrolase</keyword>
<evidence type="ECO:0000313" key="14">
    <source>
        <dbReference type="EMBL" id="ANB16008.1"/>
    </source>
</evidence>
<evidence type="ECO:0000256" key="11">
    <source>
        <dbReference type="RuleBase" id="RU363115"/>
    </source>
</evidence>
<dbReference type="GO" id="GO:0034727">
    <property type="term" value="P:piecemeal microautophagy of the nucleus"/>
    <property type="evidence" value="ECO:0007669"/>
    <property type="project" value="TreeGrafter"/>
</dbReference>
<dbReference type="OrthoDB" id="2960936at2759"/>
<dbReference type="AlphaFoldDB" id="A0A170QZD8"/>
<dbReference type="InterPro" id="IPR038765">
    <property type="entry name" value="Papain-like_cys_pep_sf"/>
</dbReference>
<evidence type="ECO:0000256" key="6">
    <source>
        <dbReference type="ARBA" id="ARBA00022801"/>
    </source>
</evidence>
<dbReference type="PANTHER" id="PTHR22624:SF49">
    <property type="entry name" value="CYSTEINE PROTEASE"/>
    <property type="match status" value="1"/>
</dbReference>
<evidence type="ECO:0000256" key="12">
    <source>
        <dbReference type="SAM" id="MobiDB-lite"/>
    </source>
</evidence>
<dbReference type="GO" id="GO:0016485">
    <property type="term" value="P:protein processing"/>
    <property type="evidence" value="ECO:0007669"/>
    <property type="project" value="TreeGrafter"/>
</dbReference>
<dbReference type="InterPro" id="IPR046792">
    <property type="entry name" value="Peptidase_C54_cat"/>
</dbReference>
<dbReference type="GeneID" id="30035704"/>
<dbReference type="GO" id="GO:0004197">
    <property type="term" value="F:cysteine-type endopeptidase activity"/>
    <property type="evidence" value="ECO:0007669"/>
    <property type="project" value="TreeGrafter"/>
</dbReference>
<feature type="compositionally biased region" description="Polar residues" evidence="12">
    <location>
        <begin position="74"/>
        <end position="83"/>
    </location>
</feature>
<dbReference type="GO" id="GO:0000045">
    <property type="term" value="P:autophagosome assembly"/>
    <property type="evidence" value="ECO:0007669"/>
    <property type="project" value="TreeGrafter"/>
</dbReference>
<comment type="subcellular location">
    <subcellularLocation>
        <location evidence="11">Nucleus</location>
    </subcellularLocation>
    <subcellularLocation>
        <location evidence="11">Cytoplasm</location>
    </subcellularLocation>
    <subcellularLocation>
        <location evidence="1">Preautophagosomal structure</location>
    </subcellularLocation>
</comment>
<feature type="region of interest" description="Disordered" evidence="12">
    <location>
        <begin position="71"/>
        <end position="92"/>
    </location>
</feature>
<dbReference type="GO" id="GO:0000423">
    <property type="term" value="P:mitophagy"/>
    <property type="evidence" value="ECO:0007669"/>
    <property type="project" value="TreeGrafter"/>
</dbReference>
<keyword evidence="8" id="KW-0653">Protein transport</keyword>
<dbReference type="Pfam" id="PF03416">
    <property type="entry name" value="Peptidase_C54"/>
    <property type="match status" value="1"/>
</dbReference>
<dbReference type="GO" id="GO:0000407">
    <property type="term" value="C:phagophore assembly site"/>
    <property type="evidence" value="ECO:0007669"/>
    <property type="project" value="UniProtKB-SubCell"/>
</dbReference>
<keyword evidence="11" id="KW-0539">Nucleus</keyword>